<dbReference type="RefSeq" id="WP_258116450.1">
    <property type="nucleotide sequence ID" value="NZ_CP062229.1"/>
</dbReference>
<reference evidence="2" key="1">
    <citation type="submission" date="2020-09" db="EMBL/GenBank/DDBJ databases">
        <title>Rhizobia associated with sainfoin plants.</title>
        <authorList>
            <person name="Asharfi S."/>
            <person name="Kuzmanovic N."/>
            <person name="Bunk B."/>
            <person name="Sproeer C."/>
            <person name="Becker M."/>
            <person name="Thuenen T."/>
        </authorList>
    </citation>
    <scope>NUCLEOTIDE SEQUENCE</scope>
    <source>
        <strain evidence="2">OM4</strain>
    </source>
</reference>
<proteinExistence type="predicted"/>
<sequence length="78" mass="8568">MNGIFEHCLRGIGLLFIDMRHHQNDALYNVRLTRLFGNIGECLEKPTSKAAAGSTDEDHASHRSDRINAGGSKSTQAD</sequence>
<dbReference type="EMBL" id="CP062229">
    <property type="protein sequence ID" value="UVC12803.1"/>
    <property type="molecule type" value="Genomic_DNA"/>
</dbReference>
<evidence type="ECO:0000256" key="1">
    <source>
        <dbReference type="SAM" id="MobiDB-lite"/>
    </source>
</evidence>
<evidence type="ECO:0000313" key="2">
    <source>
        <dbReference type="EMBL" id="UVC12803.1"/>
    </source>
</evidence>
<evidence type="ECO:0000313" key="3">
    <source>
        <dbReference type="Proteomes" id="UP001058098"/>
    </source>
</evidence>
<protein>
    <submittedName>
        <fullName evidence="2">Uncharacterized protein</fullName>
    </submittedName>
</protein>
<feature type="compositionally biased region" description="Basic and acidic residues" evidence="1">
    <location>
        <begin position="56"/>
        <end position="66"/>
    </location>
</feature>
<organism evidence="2 3">
    <name type="scientific">Mesorhizobium onobrychidis</name>
    <dbReference type="NCBI Taxonomy" id="2775404"/>
    <lineage>
        <taxon>Bacteria</taxon>
        <taxon>Pseudomonadati</taxon>
        <taxon>Pseudomonadota</taxon>
        <taxon>Alphaproteobacteria</taxon>
        <taxon>Hyphomicrobiales</taxon>
        <taxon>Phyllobacteriaceae</taxon>
        <taxon>Mesorhizobium</taxon>
    </lineage>
</organism>
<dbReference type="Proteomes" id="UP001058098">
    <property type="component" value="Chromosome"/>
</dbReference>
<accession>A0ABY5QP68</accession>
<name>A0ABY5QP68_9HYPH</name>
<keyword evidence="3" id="KW-1185">Reference proteome</keyword>
<gene>
    <name evidence="2" type="ORF">IHQ72_18660</name>
</gene>
<feature type="region of interest" description="Disordered" evidence="1">
    <location>
        <begin position="47"/>
        <end position="78"/>
    </location>
</feature>